<dbReference type="Pfam" id="PF05569">
    <property type="entry name" value="Peptidase_M56"/>
    <property type="match status" value="1"/>
</dbReference>
<evidence type="ECO:0000313" key="4">
    <source>
        <dbReference type="Proteomes" id="UP000463883"/>
    </source>
</evidence>
<feature type="domain" description="Peptidase M56" evidence="2">
    <location>
        <begin position="8"/>
        <end position="277"/>
    </location>
</feature>
<name>A0A6P1MCR9_9FIRM</name>
<keyword evidence="1" id="KW-0812">Transmembrane</keyword>
<keyword evidence="1" id="KW-1133">Transmembrane helix</keyword>
<gene>
    <name evidence="3" type="ORF">Ami3637_03860</name>
</gene>
<keyword evidence="4" id="KW-1185">Reference proteome</keyword>
<feature type="transmembrane region" description="Helical" evidence="1">
    <location>
        <begin position="39"/>
        <end position="61"/>
    </location>
</feature>
<protein>
    <submittedName>
        <fullName evidence="3">Peptidase M56</fullName>
    </submittedName>
</protein>
<evidence type="ECO:0000259" key="2">
    <source>
        <dbReference type="Pfam" id="PF05569"/>
    </source>
</evidence>
<feature type="transmembrane region" description="Helical" evidence="1">
    <location>
        <begin position="114"/>
        <end position="135"/>
    </location>
</feature>
<dbReference type="PANTHER" id="PTHR34978:SF3">
    <property type="entry name" value="SLR0241 PROTEIN"/>
    <property type="match status" value="1"/>
</dbReference>
<feature type="transmembrane region" description="Helical" evidence="1">
    <location>
        <begin position="6"/>
        <end position="27"/>
    </location>
</feature>
<proteinExistence type="predicted"/>
<organism evidence="3 4">
    <name type="scientific">Aminipila terrae</name>
    <dbReference type="NCBI Taxonomy" id="2697030"/>
    <lineage>
        <taxon>Bacteria</taxon>
        <taxon>Bacillati</taxon>
        <taxon>Bacillota</taxon>
        <taxon>Clostridia</taxon>
        <taxon>Peptostreptococcales</taxon>
        <taxon>Anaerovoracaceae</taxon>
        <taxon>Aminipila</taxon>
    </lineage>
</organism>
<evidence type="ECO:0000313" key="3">
    <source>
        <dbReference type="EMBL" id="QHI71631.1"/>
    </source>
</evidence>
<dbReference type="CDD" id="cd07341">
    <property type="entry name" value="M56_BlaR1_MecR1_like"/>
    <property type="match status" value="1"/>
</dbReference>
<feature type="transmembrane region" description="Helical" evidence="1">
    <location>
        <begin position="285"/>
        <end position="305"/>
    </location>
</feature>
<dbReference type="RefSeq" id="WP_162361405.1">
    <property type="nucleotide sequence ID" value="NZ_CP047591.1"/>
</dbReference>
<dbReference type="InterPro" id="IPR008756">
    <property type="entry name" value="Peptidase_M56"/>
</dbReference>
<dbReference type="KEGG" id="amic:Ami3637_03860"/>
<dbReference type="Proteomes" id="UP000463883">
    <property type="component" value="Chromosome"/>
</dbReference>
<evidence type="ECO:0000256" key="1">
    <source>
        <dbReference type="SAM" id="Phobius"/>
    </source>
</evidence>
<sequence>MNELFFSVLHMSMTASYVILFIMILRLPLKRVPKNISYALWSIAAFRLLCPFSFKSIISFIPSGADKIPQYIIQSQSPHINSNAINTVTQKAAMASAADYGVSPVQTFFNSWGWQIWVTGMVLMLIYSIFCILILKNRLKDSNHLQLNIYEAYNIKTPFVLGIVNPKIYLPAGLTEGEKRYIIEHEKTHIARLDHMVKLFAFIILSIHWFNPLVWISFLLMGTDMELSCDERVIQKMGVGVKKEYSTSLLSLATNHRIINGSPLAFGERNVKGRIKNVLNYKKPVPWIIAISIIIVCIIGAGLLADPKAEALSNIKPLGESTSNLEQSISNALLSHYKTEFNSPWYEVASEGHVTLGTEDKGGLTNVYLLEQYYEFSFENGDLTVSSGHGSNVAVLSFKKDKNGKYIYHGFKAPLTDEEYYSFIKNSFSSAALDKLNTTDREKSKSDLDSQCEAYASAYLKKIGRSADIDIYAKEKQRPAINSEVSNFLFKNYKDYPYWIGTRETVEKGTRYIYETGWKDQGKLNGIITFTKKRDNGDIIKTIKIQIQDNKILPISNT</sequence>
<dbReference type="AlphaFoldDB" id="A0A6P1MCR9"/>
<dbReference type="InterPro" id="IPR052173">
    <property type="entry name" value="Beta-lactam_resp_regulator"/>
</dbReference>
<feature type="transmembrane region" description="Helical" evidence="1">
    <location>
        <begin position="199"/>
        <end position="218"/>
    </location>
</feature>
<dbReference type="PANTHER" id="PTHR34978">
    <property type="entry name" value="POSSIBLE SENSOR-TRANSDUCER PROTEIN BLAR"/>
    <property type="match status" value="1"/>
</dbReference>
<accession>A0A6P1MCR9</accession>
<dbReference type="EMBL" id="CP047591">
    <property type="protein sequence ID" value="QHI71631.1"/>
    <property type="molecule type" value="Genomic_DNA"/>
</dbReference>
<keyword evidence="1" id="KW-0472">Membrane</keyword>
<reference evidence="3 4" key="1">
    <citation type="submission" date="2020-01" db="EMBL/GenBank/DDBJ databases">
        <title>Genomic analysis of Aminipila sp. CBA3637.</title>
        <authorList>
            <person name="Kim Y.B."/>
            <person name="Roh S.W."/>
        </authorList>
    </citation>
    <scope>NUCLEOTIDE SEQUENCE [LARGE SCALE GENOMIC DNA]</scope>
    <source>
        <strain evidence="3 4">CBA3637</strain>
    </source>
</reference>